<dbReference type="SUPFAM" id="SSF52540">
    <property type="entry name" value="P-loop containing nucleoside triphosphate hydrolases"/>
    <property type="match status" value="1"/>
</dbReference>
<comment type="caution">
    <text evidence="2">The sequence shown here is derived from an EMBL/GenBank/DDBJ whole genome shotgun (WGS) entry which is preliminary data.</text>
</comment>
<dbReference type="EMBL" id="MRCB01000006">
    <property type="protein sequence ID" value="OKH24478.1"/>
    <property type="molecule type" value="Genomic_DNA"/>
</dbReference>
<keyword evidence="3" id="KW-1185">Reference proteome</keyword>
<dbReference type="InterPro" id="IPR052511">
    <property type="entry name" value="ATP-dep_Helicase"/>
</dbReference>
<dbReference type="PANTHER" id="PTHR47962">
    <property type="entry name" value="ATP-DEPENDENT HELICASE LHR-RELATED-RELATED"/>
    <property type="match status" value="1"/>
</dbReference>
<dbReference type="Pfam" id="PF00270">
    <property type="entry name" value="DEAD"/>
    <property type="match status" value="1"/>
</dbReference>
<dbReference type="InterPro" id="IPR027417">
    <property type="entry name" value="P-loop_NTPase"/>
</dbReference>
<sequence length="759" mass="86705">MANEKLLITLEPKSIAACAPLPEQLSFMGRALQHQVDVFERSRNHDIILDLAPTGTGKTRAGLTVLLYEPNKSAVYIAPTNALITQQTKAAEKFICEAGLPHVVKSVSAQEIKNWSSDRVGKRSGEKIYNLLRNPATVFPEVGANRPILLVTNPDIFYYATFFAYNKHDKSNIASEFYSKFSTIIFDEFHLYNAKQLVSLFFYLALSFIFGFFQHGRRVVLLTATPDKACESALKALEKQGVKIARIDGESTTANQLPSQTAVNLEIRPQLDKQEWLLEIANEVEKRFREQPNRNGAVILDSKYNIDRLATLLKTRGLQKYYGRITGSTPFQDRLSAAQKPIILATSTVDVGFNFEKTPEPSRQNLDWLIFSAKDRFSFWQRIGRVGRVLGKTETDICSEAIVYLPPKAWEQGITSLNCSGGRKELQQKLETIACLDRPFLEIYWRSEAFLEIARPLLELEESLEGLPNINFIPKLYQAMQLILGGRRDWNYYRYRMKALKGAEEISNLRIEDIQKELQYIKGSRAFIKLFLKVKYPEHFEDLQAGITPIESWEEEFKKYEDVSTELKEFAQLWRASYAPLFQFRETLFENLKIRDPHGFLLDESEETIVDTIYLLRYCEFAESNGANEIVNLAEQPYDLSFAWRYFGTIEELKNKDLNKLTALANCRIQRSLKGAIKPTPLLTKLEKQFLPGVIISTEVNQGIIIQLSKQGLKSYPISVSCNDFEKTYTFFPGLSGILAIAMSGIKLKLPDDEDFYII</sequence>
<dbReference type="RefSeq" id="WP_073598959.1">
    <property type="nucleotide sequence ID" value="NZ_MRCB01000006.1"/>
</dbReference>
<dbReference type="GO" id="GO:0016887">
    <property type="term" value="F:ATP hydrolysis activity"/>
    <property type="evidence" value="ECO:0007669"/>
    <property type="project" value="TreeGrafter"/>
</dbReference>
<dbReference type="InterPro" id="IPR017575">
    <property type="entry name" value="CRISPR-assoc_helicase_Cas3"/>
</dbReference>
<dbReference type="Proteomes" id="UP000186868">
    <property type="component" value="Unassembled WGS sequence"/>
</dbReference>
<dbReference type="NCBIfam" id="TIGR03158">
    <property type="entry name" value="cas3_cyano"/>
    <property type="match status" value="1"/>
</dbReference>
<dbReference type="OrthoDB" id="415697at2"/>
<proteinExistence type="predicted"/>
<feature type="domain" description="Helicase ATP-binding" evidence="1">
    <location>
        <begin position="39"/>
        <end position="244"/>
    </location>
</feature>
<dbReference type="GO" id="GO:0005524">
    <property type="term" value="F:ATP binding"/>
    <property type="evidence" value="ECO:0007669"/>
    <property type="project" value="InterPro"/>
</dbReference>
<gene>
    <name evidence="2" type="ORF">NIES593_07315</name>
</gene>
<accession>A0A1U7HLR1</accession>
<evidence type="ECO:0000313" key="2">
    <source>
        <dbReference type="EMBL" id="OKH24478.1"/>
    </source>
</evidence>
<evidence type="ECO:0000259" key="1">
    <source>
        <dbReference type="PROSITE" id="PS51192"/>
    </source>
</evidence>
<dbReference type="SMART" id="SM00487">
    <property type="entry name" value="DEXDc"/>
    <property type="match status" value="1"/>
</dbReference>
<dbReference type="AlphaFoldDB" id="A0A1U7HLR1"/>
<dbReference type="GO" id="GO:0003677">
    <property type="term" value="F:DNA binding"/>
    <property type="evidence" value="ECO:0007669"/>
    <property type="project" value="TreeGrafter"/>
</dbReference>
<protein>
    <submittedName>
        <fullName evidence="2">Type I-D CRISPR-associated helicase Cas3</fullName>
    </submittedName>
</protein>
<organism evidence="2 3">
    <name type="scientific">Hydrococcus rivularis NIES-593</name>
    <dbReference type="NCBI Taxonomy" id="1921803"/>
    <lineage>
        <taxon>Bacteria</taxon>
        <taxon>Bacillati</taxon>
        <taxon>Cyanobacteriota</taxon>
        <taxon>Cyanophyceae</taxon>
        <taxon>Pleurocapsales</taxon>
        <taxon>Hydrococcaceae</taxon>
        <taxon>Hydrococcus</taxon>
    </lineage>
</organism>
<name>A0A1U7HLR1_9CYAN</name>
<dbReference type="InterPro" id="IPR011545">
    <property type="entry name" value="DEAD/DEAH_box_helicase_dom"/>
</dbReference>
<evidence type="ECO:0000313" key="3">
    <source>
        <dbReference type="Proteomes" id="UP000186868"/>
    </source>
</evidence>
<reference evidence="2 3" key="1">
    <citation type="submission" date="2016-11" db="EMBL/GenBank/DDBJ databases">
        <title>Draft Genome Sequences of Nine Cyanobacterial Strains from Diverse Habitats.</title>
        <authorList>
            <person name="Zhu T."/>
            <person name="Hou S."/>
            <person name="Lu X."/>
            <person name="Hess W.R."/>
        </authorList>
    </citation>
    <scope>NUCLEOTIDE SEQUENCE [LARGE SCALE GENOMIC DNA]</scope>
    <source>
        <strain evidence="2 3">NIES-593</strain>
    </source>
</reference>
<dbReference type="PANTHER" id="PTHR47962:SF5">
    <property type="entry name" value="ATP-DEPENDENT HELICASE LHR-RELATED"/>
    <property type="match status" value="1"/>
</dbReference>
<dbReference type="Gene3D" id="3.40.50.300">
    <property type="entry name" value="P-loop containing nucleotide triphosphate hydrolases"/>
    <property type="match status" value="2"/>
</dbReference>
<dbReference type="InterPro" id="IPR014001">
    <property type="entry name" value="Helicase_ATP-bd"/>
</dbReference>
<dbReference type="STRING" id="1921803.NIES593_07315"/>
<dbReference type="PROSITE" id="PS51192">
    <property type="entry name" value="HELICASE_ATP_BIND_1"/>
    <property type="match status" value="1"/>
</dbReference>